<gene>
    <name evidence="1" type="ORF">DFH07DRAFT_952123</name>
</gene>
<evidence type="ECO:0000313" key="1">
    <source>
        <dbReference type="EMBL" id="KAJ7775745.1"/>
    </source>
</evidence>
<accession>A0AAD7K4V4</accession>
<sequence length="513" mass="58359">MELVKSESKRDENQIRDKFRAIDLRIPSPPKVAENIVHFLFERRLFEEAVTVYQRMVEDGLLPSPSTDALFLAMAMKVSRAPPNQQLEGFKRILAYDSFTEAHFIELLDHIISLDIPPDTAAHLTRIFISVKPPGARPSRSLIAKLIDLQAEAGAIEDALATIEEYDFEASSDPAIEPYAKVIYSAPTSDQDAVDYIMGVIQEKDVPIHIIVFNSLIMRQKYTKDVRKAFAFYGLILRLAETTPLRPDATTYKELFRLLGNQYQNDYKPNASRRASDIGNVPHPRQLFADMMAMWFSTTSHPPASPLKSVKRKQMTTDRSLFLVAFRTFLYLRDYAAALVALRTSYEMGLQPTEHTYFILLRHMAREIYYDARAERTKSVLARALLGDFDPDALRGEESAVYSWIIGRLIEHNSNSEKAEGALRGPAAPRRRRIPTVEEIFAHDEKVSAAVDLPPLVSILQRALGARPTTTDVPWGEAWRRKVVAAARHEMVPKATELELWTWRVKKAPFYKV</sequence>
<protein>
    <recommendedName>
        <fullName evidence="3">Pentatricopeptide repeat-containing protein</fullName>
    </recommendedName>
</protein>
<organism evidence="1 2">
    <name type="scientific">Mycena maculata</name>
    <dbReference type="NCBI Taxonomy" id="230809"/>
    <lineage>
        <taxon>Eukaryota</taxon>
        <taxon>Fungi</taxon>
        <taxon>Dikarya</taxon>
        <taxon>Basidiomycota</taxon>
        <taxon>Agaricomycotina</taxon>
        <taxon>Agaricomycetes</taxon>
        <taxon>Agaricomycetidae</taxon>
        <taxon>Agaricales</taxon>
        <taxon>Marasmiineae</taxon>
        <taxon>Mycenaceae</taxon>
        <taxon>Mycena</taxon>
    </lineage>
</organism>
<comment type="caution">
    <text evidence="1">The sequence shown here is derived from an EMBL/GenBank/DDBJ whole genome shotgun (WGS) entry which is preliminary data.</text>
</comment>
<proteinExistence type="predicted"/>
<keyword evidence="2" id="KW-1185">Reference proteome</keyword>
<dbReference type="InterPro" id="IPR002885">
    <property type="entry name" value="PPR_rpt"/>
</dbReference>
<evidence type="ECO:0008006" key="3">
    <source>
        <dbReference type="Google" id="ProtNLM"/>
    </source>
</evidence>
<name>A0AAD7K4V4_9AGAR</name>
<evidence type="ECO:0000313" key="2">
    <source>
        <dbReference type="Proteomes" id="UP001215280"/>
    </source>
</evidence>
<dbReference type="AlphaFoldDB" id="A0AAD7K4V4"/>
<dbReference type="NCBIfam" id="TIGR00756">
    <property type="entry name" value="PPR"/>
    <property type="match status" value="1"/>
</dbReference>
<reference evidence="1" key="1">
    <citation type="submission" date="2023-03" db="EMBL/GenBank/DDBJ databases">
        <title>Massive genome expansion in bonnet fungi (Mycena s.s.) driven by repeated elements and novel gene families across ecological guilds.</title>
        <authorList>
            <consortium name="Lawrence Berkeley National Laboratory"/>
            <person name="Harder C.B."/>
            <person name="Miyauchi S."/>
            <person name="Viragh M."/>
            <person name="Kuo A."/>
            <person name="Thoen E."/>
            <person name="Andreopoulos B."/>
            <person name="Lu D."/>
            <person name="Skrede I."/>
            <person name="Drula E."/>
            <person name="Henrissat B."/>
            <person name="Morin E."/>
            <person name="Kohler A."/>
            <person name="Barry K."/>
            <person name="LaButti K."/>
            <person name="Morin E."/>
            <person name="Salamov A."/>
            <person name="Lipzen A."/>
            <person name="Mereny Z."/>
            <person name="Hegedus B."/>
            <person name="Baldrian P."/>
            <person name="Stursova M."/>
            <person name="Weitz H."/>
            <person name="Taylor A."/>
            <person name="Grigoriev I.V."/>
            <person name="Nagy L.G."/>
            <person name="Martin F."/>
            <person name="Kauserud H."/>
        </authorList>
    </citation>
    <scope>NUCLEOTIDE SEQUENCE</scope>
    <source>
        <strain evidence="1">CBHHK188m</strain>
    </source>
</reference>
<dbReference type="Proteomes" id="UP001215280">
    <property type="component" value="Unassembled WGS sequence"/>
</dbReference>
<dbReference type="EMBL" id="JARJLG010000014">
    <property type="protein sequence ID" value="KAJ7775745.1"/>
    <property type="molecule type" value="Genomic_DNA"/>
</dbReference>